<proteinExistence type="predicted"/>
<evidence type="ECO:0000256" key="1">
    <source>
        <dbReference type="SAM" id="Phobius"/>
    </source>
</evidence>
<organism evidence="2 3">
    <name type="scientific">Corynebacterium evansiae</name>
    <dbReference type="NCBI Taxonomy" id="2913499"/>
    <lineage>
        <taxon>Bacteria</taxon>
        <taxon>Bacillati</taxon>
        <taxon>Actinomycetota</taxon>
        <taxon>Actinomycetes</taxon>
        <taxon>Mycobacteriales</taxon>
        <taxon>Corynebacteriaceae</taxon>
        <taxon>Corynebacterium</taxon>
    </lineage>
</organism>
<sequence>MARHASGKQNYRVAGWVWAALAAVIVVALLVAGWVALARNNQDDLAAPECPQGEFVVQVWAANEAELKDAVQEFNDANEVELDHCLKAEVVRKPDAEAIKAYKAWGEGGQPGAELWKPADRQMADEALAVSKVEVAEEIGGVLAPQLQDGPLPELNQRARGAFLRQL</sequence>
<dbReference type="Proteomes" id="UP001146469">
    <property type="component" value="Unassembled WGS sequence"/>
</dbReference>
<dbReference type="RefSeq" id="WP_269944092.1">
    <property type="nucleotide sequence ID" value="NZ_JAKMUT010000002.1"/>
</dbReference>
<keyword evidence="3" id="KW-1185">Reference proteome</keyword>
<keyword evidence="1" id="KW-1133">Transmembrane helix</keyword>
<keyword evidence="1" id="KW-0472">Membrane</keyword>
<accession>A0A9X3LJ74</accession>
<name>A0A9X3LJ74_9CORY</name>
<comment type="caution">
    <text evidence="2">The sequence shown here is derived from an EMBL/GenBank/DDBJ whole genome shotgun (WGS) entry which is preliminary data.</text>
</comment>
<reference evidence="2" key="1">
    <citation type="submission" date="2022-02" db="EMBL/GenBank/DDBJ databases">
        <title>Corynebacterium sp. from urogenital microbiome.</title>
        <authorList>
            <person name="Cappelli E.A."/>
            <person name="Ribeiro T.G."/>
            <person name="Peixe L."/>
        </authorList>
    </citation>
    <scope>NUCLEOTIDE SEQUENCE</scope>
    <source>
        <strain evidence="2">C8Ua_174</strain>
    </source>
</reference>
<keyword evidence="1" id="KW-0812">Transmembrane</keyword>
<evidence type="ECO:0000313" key="2">
    <source>
        <dbReference type="EMBL" id="MCZ9288999.1"/>
    </source>
</evidence>
<gene>
    <name evidence="2" type="ORF">L8V00_02075</name>
</gene>
<protein>
    <submittedName>
        <fullName evidence="2">Uncharacterized protein</fullName>
    </submittedName>
</protein>
<dbReference type="AlphaFoldDB" id="A0A9X3LJ74"/>
<evidence type="ECO:0000313" key="3">
    <source>
        <dbReference type="Proteomes" id="UP001146469"/>
    </source>
</evidence>
<feature type="transmembrane region" description="Helical" evidence="1">
    <location>
        <begin position="16"/>
        <end position="37"/>
    </location>
</feature>
<dbReference type="EMBL" id="JAKMUT010000002">
    <property type="protein sequence ID" value="MCZ9288999.1"/>
    <property type="molecule type" value="Genomic_DNA"/>
</dbReference>